<keyword evidence="2" id="KW-1185">Reference proteome</keyword>
<dbReference type="Pfam" id="PF09390">
    <property type="entry name" value="DUF1999"/>
    <property type="match status" value="1"/>
</dbReference>
<evidence type="ECO:0000313" key="2">
    <source>
        <dbReference type="Proteomes" id="UP000286287"/>
    </source>
</evidence>
<dbReference type="AlphaFoldDB" id="A0A418VAM8"/>
<comment type="caution">
    <text evidence="1">The sequence shown here is derived from an EMBL/GenBank/DDBJ whole genome shotgun (WGS) entry which is preliminary data.</text>
</comment>
<protein>
    <submittedName>
        <fullName evidence="1">DUF1999 domain-containing protein</fullName>
    </submittedName>
</protein>
<dbReference type="InterPro" id="IPR016181">
    <property type="entry name" value="Acyl_CoA_acyltransferase"/>
</dbReference>
<reference evidence="1 2" key="1">
    <citation type="submission" date="2018-09" db="EMBL/GenBank/DDBJ databases">
        <authorList>
            <person name="Zhu H."/>
        </authorList>
    </citation>
    <scope>NUCLEOTIDE SEQUENCE [LARGE SCALE GENOMIC DNA]</scope>
    <source>
        <strain evidence="1 2">K2S05-167</strain>
    </source>
</reference>
<dbReference type="InterPro" id="IPR018987">
    <property type="entry name" value="DUF1999"/>
</dbReference>
<dbReference type="Proteomes" id="UP000286287">
    <property type="component" value="Unassembled WGS sequence"/>
</dbReference>
<dbReference type="EMBL" id="QYUJ01000014">
    <property type="protein sequence ID" value="RJF73175.1"/>
    <property type="molecule type" value="Genomic_DNA"/>
</dbReference>
<name>A0A418VAM8_9DEIO</name>
<dbReference type="SUPFAM" id="SSF55729">
    <property type="entry name" value="Acyl-CoA N-acyltransferases (Nat)"/>
    <property type="match status" value="1"/>
</dbReference>
<accession>A0A418VAM8</accession>
<gene>
    <name evidence="1" type="ORF">D3875_18085</name>
</gene>
<dbReference type="OrthoDB" id="66481at2"/>
<dbReference type="RefSeq" id="WP_119765908.1">
    <property type="nucleotide sequence ID" value="NZ_QYUJ01000014.1"/>
</dbReference>
<dbReference type="Gene3D" id="3.40.630.30">
    <property type="match status" value="1"/>
</dbReference>
<proteinExistence type="predicted"/>
<sequence length="167" mass="18117">MEFRFFGEPDYAALQALDGLVQRAQEPGFEALPEREREGRLSTSPASLKFYERSEHSFVADAGAGLQGFILAQSVWQGDRPIVLVRTVVVHPDAPESVRQGLLHATVKSAYDTAVYEVHVPASEQLLPAAQQEEAHLQGQYAVIHLGTRAGSAPGVKLSKSVRAPDA</sequence>
<evidence type="ECO:0000313" key="1">
    <source>
        <dbReference type="EMBL" id="RJF73175.1"/>
    </source>
</evidence>
<organism evidence="1 2">
    <name type="scientific">Deinococcus cavernae</name>
    <dbReference type="NCBI Taxonomy" id="2320857"/>
    <lineage>
        <taxon>Bacteria</taxon>
        <taxon>Thermotogati</taxon>
        <taxon>Deinococcota</taxon>
        <taxon>Deinococci</taxon>
        <taxon>Deinococcales</taxon>
        <taxon>Deinococcaceae</taxon>
        <taxon>Deinococcus</taxon>
    </lineage>
</organism>